<gene>
    <name evidence="1" type="ORF">SAMN04487967_1148</name>
</gene>
<sequence length="109" mass="11597">MSDGSPQGTAADAFATSAQAEHGDAIRDLIVFGDAVGPETHGMHTELEALVVLEDHDEATERALEALAETVGLEHGVVTSVYVLPAQRLAEQEDHPLVQTAFEEGRSYV</sequence>
<evidence type="ECO:0000313" key="1">
    <source>
        <dbReference type="EMBL" id="SEH13100.1"/>
    </source>
</evidence>
<dbReference type="OrthoDB" id="9287at2157"/>
<reference evidence="2" key="1">
    <citation type="submission" date="2016-10" db="EMBL/GenBank/DDBJ databases">
        <authorList>
            <person name="Varghese N."/>
            <person name="Submissions S."/>
        </authorList>
    </citation>
    <scope>NUCLEOTIDE SEQUENCE [LARGE SCALE GENOMIC DNA]</scope>
    <source>
        <strain evidence="2">CGMCC 1.8981</strain>
    </source>
</reference>
<dbReference type="AlphaFoldDB" id="A0A1H6FSA3"/>
<evidence type="ECO:0000313" key="2">
    <source>
        <dbReference type="Proteomes" id="UP000199112"/>
    </source>
</evidence>
<dbReference type="RefSeq" id="WP_090505930.1">
    <property type="nucleotide sequence ID" value="NZ_FNWL01000001.1"/>
</dbReference>
<dbReference type="Proteomes" id="UP000199112">
    <property type="component" value="Unassembled WGS sequence"/>
</dbReference>
<organism evidence="1 2">
    <name type="scientific">Natronorubrum sediminis</name>
    <dbReference type="NCBI Taxonomy" id="640943"/>
    <lineage>
        <taxon>Archaea</taxon>
        <taxon>Methanobacteriati</taxon>
        <taxon>Methanobacteriota</taxon>
        <taxon>Stenosarchaea group</taxon>
        <taxon>Halobacteria</taxon>
        <taxon>Halobacteriales</taxon>
        <taxon>Natrialbaceae</taxon>
        <taxon>Natronorubrum</taxon>
    </lineage>
</organism>
<keyword evidence="2" id="KW-1185">Reference proteome</keyword>
<name>A0A1H6FSA3_9EURY</name>
<proteinExistence type="predicted"/>
<protein>
    <submittedName>
        <fullName evidence="1">Uncharacterized protein</fullName>
    </submittedName>
</protein>
<dbReference type="EMBL" id="FNWL01000001">
    <property type="protein sequence ID" value="SEH13100.1"/>
    <property type="molecule type" value="Genomic_DNA"/>
</dbReference>
<accession>A0A1H6FSA3</accession>